<evidence type="ECO:0000256" key="2">
    <source>
        <dbReference type="ARBA" id="ARBA00022649"/>
    </source>
</evidence>
<dbReference type="Proteomes" id="UP000178175">
    <property type="component" value="Unassembled WGS sequence"/>
</dbReference>
<sequence>MSKLGPISWIKFVRRMRVLGFVGPYQEGKHPYMLKSNISITIPNRYEGSISVDLLIRILRQAGIPRSIWLKYK</sequence>
<evidence type="ECO:0000313" key="8">
    <source>
        <dbReference type="EMBL" id="OHA96164.1"/>
    </source>
</evidence>
<evidence type="ECO:0000256" key="3">
    <source>
        <dbReference type="ARBA" id="ARBA00022722"/>
    </source>
</evidence>
<evidence type="ECO:0000256" key="4">
    <source>
        <dbReference type="ARBA" id="ARBA00022759"/>
    </source>
</evidence>
<dbReference type="InterPro" id="IPR012933">
    <property type="entry name" value="HicA_mRNA_interferase"/>
</dbReference>
<dbReference type="SUPFAM" id="SSF54786">
    <property type="entry name" value="YcfA/nrd intein domain"/>
    <property type="match status" value="1"/>
</dbReference>
<evidence type="ECO:0008006" key="10">
    <source>
        <dbReference type="Google" id="ProtNLM"/>
    </source>
</evidence>
<evidence type="ECO:0000256" key="6">
    <source>
        <dbReference type="ARBA" id="ARBA00022884"/>
    </source>
</evidence>
<accession>A0A1G2TFU5</accession>
<dbReference type="GO" id="GO:0003729">
    <property type="term" value="F:mRNA binding"/>
    <property type="evidence" value="ECO:0007669"/>
    <property type="project" value="InterPro"/>
</dbReference>
<keyword evidence="5" id="KW-0378">Hydrolase</keyword>
<keyword evidence="3" id="KW-0540">Nuclease</keyword>
<dbReference type="AlphaFoldDB" id="A0A1G2TFU5"/>
<protein>
    <recommendedName>
        <fullName evidence="10">Type II toxin-antitoxin system HicA family toxin</fullName>
    </recommendedName>
</protein>
<dbReference type="Pfam" id="PF07927">
    <property type="entry name" value="HicA_toxin"/>
    <property type="match status" value="1"/>
</dbReference>
<proteinExistence type="inferred from homology"/>
<comment type="similarity">
    <text evidence="1">Belongs to the HicA mRNA interferase family.</text>
</comment>
<evidence type="ECO:0000256" key="7">
    <source>
        <dbReference type="ARBA" id="ARBA00023016"/>
    </source>
</evidence>
<keyword evidence="2" id="KW-1277">Toxin-antitoxin system</keyword>
<name>A0A1G2TFU5_9BACT</name>
<dbReference type="EMBL" id="MHVR01000010">
    <property type="protein sequence ID" value="OHA96164.1"/>
    <property type="molecule type" value="Genomic_DNA"/>
</dbReference>
<keyword evidence="6" id="KW-0694">RNA-binding</keyword>
<keyword evidence="7" id="KW-0346">Stress response</keyword>
<dbReference type="GO" id="GO:0004519">
    <property type="term" value="F:endonuclease activity"/>
    <property type="evidence" value="ECO:0007669"/>
    <property type="project" value="UniProtKB-KW"/>
</dbReference>
<reference evidence="8 9" key="1">
    <citation type="journal article" date="2016" name="Nat. Commun.">
        <title>Thousands of microbial genomes shed light on interconnected biogeochemical processes in an aquifer system.</title>
        <authorList>
            <person name="Anantharaman K."/>
            <person name="Brown C.T."/>
            <person name="Hug L.A."/>
            <person name="Sharon I."/>
            <person name="Castelle C.J."/>
            <person name="Probst A.J."/>
            <person name="Thomas B.C."/>
            <person name="Singh A."/>
            <person name="Wilkins M.J."/>
            <person name="Karaoz U."/>
            <person name="Brodie E.L."/>
            <person name="Williams K.H."/>
            <person name="Hubbard S.S."/>
            <person name="Banfield J.F."/>
        </authorList>
    </citation>
    <scope>NUCLEOTIDE SEQUENCE [LARGE SCALE GENOMIC DNA]</scope>
</reference>
<dbReference type="Gene3D" id="3.30.920.30">
    <property type="entry name" value="Hypothetical protein"/>
    <property type="match status" value="1"/>
</dbReference>
<evidence type="ECO:0000313" key="9">
    <source>
        <dbReference type="Proteomes" id="UP000178175"/>
    </source>
</evidence>
<comment type="caution">
    <text evidence="8">The sequence shown here is derived from an EMBL/GenBank/DDBJ whole genome shotgun (WGS) entry which is preliminary data.</text>
</comment>
<evidence type="ECO:0000256" key="5">
    <source>
        <dbReference type="ARBA" id="ARBA00022801"/>
    </source>
</evidence>
<keyword evidence="4" id="KW-0255">Endonuclease</keyword>
<dbReference type="GO" id="GO:0016787">
    <property type="term" value="F:hydrolase activity"/>
    <property type="evidence" value="ECO:0007669"/>
    <property type="project" value="UniProtKB-KW"/>
</dbReference>
<evidence type="ECO:0000256" key="1">
    <source>
        <dbReference type="ARBA" id="ARBA00006620"/>
    </source>
</evidence>
<dbReference type="InterPro" id="IPR038570">
    <property type="entry name" value="HicA_sf"/>
</dbReference>
<organism evidence="8 9">
    <name type="scientific">Candidatus Zambryskibacteria bacterium RIFCSPHIGHO2_02_FULL_43_14</name>
    <dbReference type="NCBI Taxonomy" id="1802748"/>
    <lineage>
        <taxon>Bacteria</taxon>
        <taxon>Candidatus Zambryskiibacteriota</taxon>
    </lineage>
</organism>
<gene>
    <name evidence="8" type="ORF">A3C70_03460</name>
</gene>